<accession>A0A0U2Z8X7</accession>
<dbReference type="KEGG" id="prt:AUC31_10740"/>
<feature type="domain" description="ABC transporter" evidence="4">
    <location>
        <begin position="4"/>
        <end position="250"/>
    </location>
</feature>
<dbReference type="RefSeq" id="WP_058382347.1">
    <property type="nucleotide sequence ID" value="NZ_CP013659.2"/>
</dbReference>
<dbReference type="InterPro" id="IPR050319">
    <property type="entry name" value="ABC_transp_ATP-bind"/>
</dbReference>
<dbReference type="PANTHER" id="PTHR43776">
    <property type="entry name" value="TRANSPORT ATP-BINDING PROTEIN"/>
    <property type="match status" value="1"/>
</dbReference>
<evidence type="ECO:0000259" key="4">
    <source>
        <dbReference type="PROSITE" id="PS50893"/>
    </source>
</evidence>
<evidence type="ECO:0000313" key="6">
    <source>
        <dbReference type="Proteomes" id="UP000067683"/>
    </source>
</evidence>
<reference evidence="5" key="1">
    <citation type="submission" date="2016-01" db="EMBL/GenBank/DDBJ databases">
        <title>Complete genome of Planococcus rifietoensis type strain M8.</title>
        <authorList>
            <person name="See-Too W.S."/>
        </authorList>
    </citation>
    <scope>NUCLEOTIDE SEQUENCE [LARGE SCALE GENOMIC DNA]</scope>
    <source>
        <strain evidence="5">M8</strain>
    </source>
</reference>
<evidence type="ECO:0000256" key="3">
    <source>
        <dbReference type="ARBA" id="ARBA00022840"/>
    </source>
</evidence>
<protein>
    <submittedName>
        <fullName evidence="5">Dipeptide/oligopeptide/nickel ABC transporter ATP-binding protein</fullName>
    </submittedName>
</protein>
<dbReference type="InterPro" id="IPR017871">
    <property type="entry name" value="ABC_transporter-like_CS"/>
</dbReference>
<evidence type="ECO:0000256" key="2">
    <source>
        <dbReference type="ARBA" id="ARBA00022741"/>
    </source>
</evidence>
<dbReference type="GO" id="GO:0016887">
    <property type="term" value="F:ATP hydrolysis activity"/>
    <property type="evidence" value="ECO:0007669"/>
    <property type="project" value="InterPro"/>
</dbReference>
<dbReference type="EMBL" id="CP013659">
    <property type="protein sequence ID" value="ALS75644.1"/>
    <property type="molecule type" value="Genomic_DNA"/>
</dbReference>
<dbReference type="InterPro" id="IPR003439">
    <property type="entry name" value="ABC_transporter-like_ATP-bd"/>
</dbReference>
<dbReference type="Proteomes" id="UP000067683">
    <property type="component" value="Chromosome"/>
</dbReference>
<evidence type="ECO:0000313" key="5">
    <source>
        <dbReference type="EMBL" id="ALS75644.1"/>
    </source>
</evidence>
<dbReference type="PROSITE" id="PS50893">
    <property type="entry name" value="ABC_TRANSPORTER_2"/>
    <property type="match status" value="1"/>
</dbReference>
<dbReference type="PROSITE" id="PS00211">
    <property type="entry name" value="ABC_TRANSPORTER_1"/>
    <property type="match status" value="1"/>
</dbReference>
<dbReference type="OrthoDB" id="9802264at2"/>
<proteinExistence type="predicted"/>
<dbReference type="GO" id="GO:0005524">
    <property type="term" value="F:ATP binding"/>
    <property type="evidence" value="ECO:0007669"/>
    <property type="project" value="UniProtKB-KW"/>
</dbReference>
<dbReference type="PANTHER" id="PTHR43776:SF8">
    <property type="entry name" value="ABC TRANSPORTER, ATP-BINDING PROTEIN"/>
    <property type="match status" value="1"/>
</dbReference>
<dbReference type="AlphaFoldDB" id="A0A0U2Z8X7"/>
<evidence type="ECO:0000256" key="1">
    <source>
        <dbReference type="ARBA" id="ARBA00022448"/>
    </source>
</evidence>
<dbReference type="CDD" id="cd03257">
    <property type="entry name" value="ABC_NikE_OppD_transporters"/>
    <property type="match status" value="1"/>
</dbReference>
<dbReference type="STRING" id="200991.AUC31_10740"/>
<gene>
    <name evidence="5" type="ORF">AUC31_10740</name>
</gene>
<dbReference type="Pfam" id="PF00005">
    <property type="entry name" value="ABC_tran"/>
    <property type="match status" value="1"/>
</dbReference>
<dbReference type="InterPro" id="IPR027417">
    <property type="entry name" value="P-loop_NTPase"/>
</dbReference>
<name>A0A0U2Z8X7_9BACL</name>
<dbReference type="SMART" id="SM00382">
    <property type="entry name" value="AAA"/>
    <property type="match status" value="1"/>
</dbReference>
<dbReference type="SUPFAM" id="SSF52540">
    <property type="entry name" value="P-loop containing nucleoside triphosphate hydrolases"/>
    <property type="match status" value="1"/>
</dbReference>
<keyword evidence="1" id="KW-0813">Transport</keyword>
<organism evidence="5 6">
    <name type="scientific">Planococcus rifietoensis</name>
    <dbReference type="NCBI Taxonomy" id="200991"/>
    <lineage>
        <taxon>Bacteria</taxon>
        <taxon>Bacillati</taxon>
        <taxon>Bacillota</taxon>
        <taxon>Bacilli</taxon>
        <taxon>Bacillales</taxon>
        <taxon>Caryophanaceae</taxon>
        <taxon>Planococcus</taxon>
    </lineage>
</organism>
<sequence length="254" mass="28865">MPLLQLNDVQKSYQPGIPVLKDINFSLDRQECVGIVGESGCGKSTLARCILQLERLDQGEILFEGAPLHNKTEREIRPYRRQLQTVMQNPASSLNPKLKIRHSLMEPFRQYGAQVSLTHFQHGSEEQLARQLMEAVELSPDLLSRYPHELSGGQKQRISIARAISLEPALVVLDEPTSSLDVLTQMSILKLLDHLRDALDLSYLFISHDLLAIQALSQKILVMKEGQIVDRFEKDDLFADERHPYTKQLVSLFD</sequence>
<dbReference type="GO" id="GO:0055085">
    <property type="term" value="P:transmembrane transport"/>
    <property type="evidence" value="ECO:0007669"/>
    <property type="project" value="UniProtKB-ARBA"/>
</dbReference>
<keyword evidence="6" id="KW-1185">Reference proteome</keyword>
<keyword evidence="2" id="KW-0547">Nucleotide-binding</keyword>
<dbReference type="Gene3D" id="3.40.50.300">
    <property type="entry name" value="P-loop containing nucleotide triphosphate hydrolases"/>
    <property type="match status" value="1"/>
</dbReference>
<dbReference type="InterPro" id="IPR003593">
    <property type="entry name" value="AAA+_ATPase"/>
</dbReference>
<keyword evidence="3 5" id="KW-0067">ATP-binding</keyword>